<proteinExistence type="predicted"/>
<comment type="caution">
    <text evidence="1">The sequence shown here is derived from an EMBL/GenBank/DDBJ whole genome shotgun (WGS) entry which is preliminary data.</text>
</comment>
<accession>A0ABS6IBS0</accession>
<dbReference type="RefSeq" id="WP_216926646.1">
    <property type="nucleotide sequence ID" value="NZ_JAHOPC010000015.1"/>
</dbReference>
<evidence type="ECO:0000313" key="1">
    <source>
        <dbReference type="EMBL" id="MBU8868524.1"/>
    </source>
</evidence>
<gene>
    <name evidence="1" type="ORF">KSW38_19700</name>
</gene>
<organism evidence="1 2">
    <name type="scientific">Paenarthrobacter aromaticivorans</name>
    <dbReference type="NCBI Taxonomy" id="2849150"/>
    <lineage>
        <taxon>Bacteria</taxon>
        <taxon>Bacillati</taxon>
        <taxon>Actinomycetota</taxon>
        <taxon>Actinomycetes</taxon>
        <taxon>Micrococcales</taxon>
        <taxon>Micrococcaceae</taxon>
        <taxon>Paenarthrobacter</taxon>
    </lineage>
</organism>
<dbReference type="Proteomes" id="UP000824166">
    <property type="component" value="Unassembled WGS sequence"/>
</dbReference>
<protein>
    <submittedName>
        <fullName evidence="1">Uncharacterized protein</fullName>
    </submittedName>
</protein>
<reference evidence="1 2" key="1">
    <citation type="submission" date="2021-06" db="EMBL/GenBank/DDBJ databases">
        <authorList>
            <person name="Jeong J.W."/>
        </authorList>
    </citation>
    <scope>NUCLEOTIDE SEQUENCE [LARGE SCALE GENOMIC DNA]</scope>
    <source>
        <strain evidence="1 2">MMS21-TAE1-1</strain>
    </source>
</reference>
<name>A0ABS6IBS0_9MICC</name>
<keyword evidence="2" id="KW-1185">Reference proteome</keyword>
<evidence type="ECO:0000313" key="2">
    <source>
        <dbReference type="Proteomes" id="UP000824166"/>
    </source>
</evidence>
<dbReference type="EMBL" id="JAHOPC010000015">
    <property type="protein sequence ID" value="MBU8868524.1"/>
    <property type="molecule type" value="Genomic_DNA"/>
</dbReference>
<sequence length="98" mass="10775">MLTAYAASCVEKEGGLGPGGADRAGKSWILEALVKWTGWHGDCFRVALREALVLKIPKPTSARLLAPMLPVLVQLLRRDGELELSDYRPEDWRGTGEN</sequence>